<protein>
    <submittedName>
        <fullName evidence="1">Uncharacterized protein</fullName>
    </submittedName>
</protein>
<dbReference type="Proteomes" id="UP000304203">
    <property type="component" value="Segment"/>
</dbReference>
<sequence>MNKTLMLLAFAQATVWWVTVPQAPSSLLGVFLSSCITGLAYALGEKNVK</sequence>
<keyword evidence="2" id="KW-1185">Reference proteome</keyword>
<proteinExistence type="predicted"/>
<dbReference type="PROSITE" id="PS51257">
    <property type="entry name" value="PROKAR_LIPOPROTEIN"/>
    <property type="match status" value="1"/>
</dbReference>
<accession>A0A4P8N7K3</accession>
<gene>
    <name evidence="1" type="ORF">Barba19A_gp089</name>
</gene>
<name>A0A4P8N7K3_9CAUD</name>
<reference evidence="1 2" key="1">
    <citation type="submission" date="2019-03" db="EMBL/GenBank/DDBJ databases">
        <title>Genomic and seasonal variations among aquatic phages infecting the Baltic Sea Gammaproteobacteria Rheinheimera sp. bal341.</title>
        <authorList>
            <person name="Nilsson E."/>
            <person name="Li K."/>
            <person name="Fridlund J."/>
            <person name="Sulcius S."/>
            <person name="Bunse C."/>
            <person name="Karlsson C.M.G."/>
            <person name="Lindh M."/>
            <person name="Lundin D."/>
            <person name="Pinhassi J."/>
            <person name="Holmfeldt K."/>
        </authorList>
    </citation>
    <scope>NUCLEOTIDE SEQUENCE [LARGE SCALE GENOMIC DNA]</scope>
</reference>
<organism evidence="1 2">
    <name type="scientific">Rheinheimera phage vB_RspM_Barba19A</name>
    <dbReference type="NCBI Taxonomy" id="2565658"/>
    <lineage>
        <taxon>Viruses</taxon>
        <taxon>Duplodnaviria</taxon>
        <taxon>Heunggongvirae</taxon>
        <taxon>Uroviricota</taxon>
        <taxon>Caudoviricetes</taxon>
        <taxon>Barbavirus</taxon>
        <taxon>Barbavirus barba19A</taxon>
    </lineage>
</organism>
<dbReference type="EMBL" id="MK719730">
    <property type="protein sequence ID" value="QCQ61929.1"/>
    <property type="molecule type" value="Genomic_DNA"/>
</dbReference>
<evidence type="ECO:0000313" key="1">
    <source>
        <dbReference type="EMBL" id="QCQ61929.1"/>
    </source>
</evidence>
<evidence type="ECO:0000313" key="2">
    <source>
        <dbReference type="Proteomes" id="UP000304203"/>
    </source>
</evidence>